<feature type="compositionally biased region" description="Polar residues" evidence="2">
    <location>
        <begin position="41"/>
        <end position="54"/>
    </location>
</feature>
<reference evidence="4 5" key="1">
    <citation type="submission" date="2024-01" db="EMBL/GenBank/DDBJ databases">
        <title>The genomes of 5 underutilized Papilionoideae crops provide insights into root nodulation and disease resistanc.</title>
        <authorList>
            <person name="Jiang F."/>
        </authorList>
    </citation>
    <scope>NUCLEOTIDE SEQUENCE [LARGE SCALE GENOMIC DNA]</scope>
    <source>
        <strain evidence="4">JINMINGXINNONG_FW02</strain>
        <tissue evidence="4">Leaves</tissue>
    </source>
</reference>
<evidence type="ECO:0000256" key="3">
    <source>
        <dbReference type="SAM" id="SignalP"/>
    </source>
</evidence>
<feature type="chain" id="PRO_5043026816" evidence="3">
    <location>
        <begin position="21"/>
        <end position="143"/>
    </location>
</feature>
<protein>
    <submittedName>
        <fullName evidence="4">Uncharacterized protein</fullName>
    </submittedName>
</protein>
<keyword evidence="3" id="KW-0732">Signal</keyword>
<organism evidence="4 5">
    <name type="scientific">Phaseolus coccineus</name>
    <name type="common">Scarlet runner bean</name>
    <name type="synonym">Phaseolus multiflorus</name>
    <dbReference type="NCBI Taxonomy" id="3886"/>
    <lineage>
        <taxon>Eukaryota</taxon>
        <taxon>Viridiplantae</taxon>
        <taxon>Streptophyta</taxon>
        <taxon>Embryophyta</taxon>
        <taxon>Tracheophyta</taxon>
        <taxon>Spermatophyta</taxon>
        <taxon>Magnoliopsida</taxon>
        <taxon>eudicotyledons</taxon>
        <taxon>Gunneridae</taxon>
        <taxon>Pentapetalae</taxon>
        <taxon>rosids</taxon>
        <taxon>fabids</taxon>
        <taxon>Fabales</taxon>
        <taxon>Fabaceae</taxon>
        <taxon>Papilionoideae</taxon>
        <taxon>50 kb inversion clade</taxon>
        <taxon>NPAAA clade</taxon>
        <taxon>indigoferoid/millettioid clade</taxon>
        <taxon>Phaseoleae</taxon>
        <taxon>Phaseolus</taxon>
    </lineage>
</organism>
<dbReference type="AlphaFoldDB" id="A0AAN9M4W4"/>
<evidence type="ECO:0000313" key="5">
    <source>
        <dbReference type="Proteomes" id="UP001374584"/>
    </source>
</evidence>
<evidence type="ECO:0000313" key="4">
    <source>
        <dbReference type="EMBL" id="KAK7347911.1"/>
    </source>
</evidence>
<dbReference type="Proteomes" id="UP001374584">
    <property type="component" value="Unassembled WGS sequence"/>
</dbReference>
<evidence type="ECO:0000256" key="2">
    <source>
        <dbReference type="SAM" id="MobiDB-lite"/>
    </source>
</evidence>
<feature type="signal peptide" evidence="3">
    <location>
        <begin position="1"/>
        <end position="20"/>
    </location>
</feature>
<feature type="region of interest" description="Disordered" evidence="2">
    <location>
        <begin position="41"/>
        <end position="63"/>
    </location>
</feature>
<comment type="similarity">
    <text evidence="1">Belongs to the ARG7 family.</text>
</comment>
<comment type="caution">
    <text evidence="4">The sequence shown here is derived from an EMBL/GenBank/DDBJ whole genome shotgun (WGS) entry which is preliminary data.</text>
</comment>
<keyword evidence="5" id="KW-1185">Reference proteome</keyword>
<dbReference type="InterPro" id="IPR003676">
    <property type="entry name" value="SAUR_fam"/>
</dbReference>
<dbReference type="PANTHER" id="PTHR35296:SF8">
    <property type="entry name" value="SMALL AUXIN-UP RNA-RELATED"/>
    <property type="match status" value="1"/>
</dbReference>
<dbReference type="PANTHER" id="PTHR35296">
    <property type="entry name" value="EXPRESSED PROTEIN"/>
    <property type="match status" value="1"/>
</dbReference>
<dbReference type="GO" id="GO:0009733">
    <property type="term" value="P:response to auxin"/>
    <property type="evidence" value="ECO:0007669"/>
    <property type="project" value="InterPro"/>
</dbReference>
<gene>
    <name evidence="4" type="ORF">VNO80_22453</name>
</gene>
<dbReference type="EMBL" id="JAYMYR010000008">
    <property type="protein sequence ID" value="KAK7347911.1"/>
    <property type="molecule type" value="Genomic_DNA"/>
</dbReference>
<evidence type="ECO:0000256" key="1">
    <source>
        <dbReference type="ARBA" id="ARBA00006974"/>
    </source>
</evidence>
<name>A0AAN9M4W4_PHACN</name>
<dbReference type="Pfam" id="PF02519">
    <property type="entry name" value="Auxin_inducible"/>
    <property type="match status" value="1"/>
</dbReference>
<sequence length="143" mass="16348">MHSLSFSLSFFLLHFQFSRFDIMAKGGKLMRLKSALKKWNSFGNGKQSRHSTSAVADDESSSRSDLHAVYVGKSRRLYRVSSGVLDNPVFRELVERSRDDSDHQDDTINVACEVVLFEHLLWMLDNADPQPESLNELVDFYAC</sequence>
<proteinExistence type="inferred from homology"/>
<accession>A0AAN9M4W4</accession>